<dbReference type="Gene3D" id="1.10.357.10">
    <property type="entry name" value="Tetracycline Repressor, domain 2"/>
    <property type="match status" value="1"/>
</dbReference>
<keyword evidence="3" id="KW-0804">Transcription</keyword>
<evidence type="ECO:0000256" key="4">
    <source>
        <dbReference type="PROSITE-ProRule" id="PRU00335"/>
    </source>
</evidence>
<evidence type="ECO:0000313" key="7">
    <source>
        <dbReference type="Proteomes" id="UP001500443"/>
    </source>
</evidence>
<reference evidence="6 7" key="1">
    <citation type="journal article" date="2019" name="Int. J. Syst. Evol. Microbiol.">
        <title>The Global Catalogue of Microorganisms (GCM) 10K type strain sequencing project: providing services to taxonomists for standard genome sequencing and annotation.</title>
        <authorList>
            <consortium name="The Broad Institute Genomics Platform"/>
            <consortium name="The Broad Institute Genome Sequencing Center for Infectious Disease"/>
            <person name="Wu L."/>
            <person name="Ma J."/>
        </authorList>
    </citation>
    <scope>NUCLEOTIDE SEQUENCE [LARGE SCALE GENOMIC DNA]</scope>
    <source>
        <strain evidence="6 7">JCM 15481</strain>
    </source>
</reference>
<dbReference type="PROSITE" id="PS50977">
    <property type="entry name" value="HTH_TETR_2"/>
    <property type="match status" value="1"/>
</dbReference>
<dbReference type="EMBL" id="BAAAPF010000088">
    <property type="protein sequence ID" value="GAA2125345.1"/>
    <property type="molecule type" value="Genomic_DNA"/>
</dbReference>
<dbReference type="InterPro" id="IPR050109">
    <property type="entry name" value="HTH-type_TetR-like_transc_reg"/>
</dbReference>
<dbReference type="SUPFAM" id="SSF46689">
    <property type="entry name" value="Homeodomain-like"/>
    <property type="match status" value="1"/>
</dbReference>
<dbReference type="Proteomes" id="UP001500443">
    <property type="component" value="Unassembled WGS sequence"/>
</dbReference>
<dbReference type="Pfam" id="PF00440">
    <property type="entry name" value="TetR_N"/>
    <property type="match status" value="1"/>
</dbReference>
<keyword evidence="2 4" id="KW-0238">DNA-binding</keyword>
<dbReference type="InterPro" id="IPR001647">
    <property type="entry name" value="HTH_TetR"/>
</dbReference>
<sequence length="219" mass="22992">MSEVRGAKAGYHHGDLRNALVEAASELARGGGPEAVVLREAARRVGVSPTAAYRHFANQADLLRAVKDEGQRRLADSMEAVLAETAPPAGGDPAEAAKARLMALGLGYVRFAVTEPGMYRTAFCRVGTDREKWTDEGGAAQAGPGDARSFLLLVEAIDAIDAAGAMRPGARTGAEFAAWSSAHGLAMLILDGPLHDVPPPQRDVIVDRALTTILDGLTR</sequence>
<organism evidence="6 7">
    <name type="scientific">Streptomyces synnematoformans</name>
    <dbReference type="NCBI Taxonomy" id="415721"/>
    <lineage>
        <taxon>Bacteria</taxon>
        <taxon>Bacillati</taxon>
        <taxon>Actinomycetota</taxon>
        <taxon>Actinomycetes</taxon>
        <taxon>Kitasatosporales</taxon>
        <taxon>Streptomycetaceae</taxon>
        <taxon>Streptomyces</taxon>
    </lineage>
</organism>
<comment type="caution">
    <text evidence="6">The sequence shown here is derived from an EMBL/GenBank/DDBJ whole genome shotgun (WGS) entry which is preliminary data.</text>
</comment>
<dbReference type="SUPFAM" id="SSF48498">
    <property type="entry name" value="Tetracyclin repressor-like, C-terminal domain"/>
    <property type="match status" value="1"/>
</dbReference>
<dbReference type="RefSeq" id="WP_027751876.1">
    <property type="nucleotide sequence ID" value="NZ_BAAAPF010000088.1"/>
</dbReference>
<dbReference type="PANTHER" id="PTHR30055">
    <property type="entry name" value="HTH-TYPE TRANSCRIPTIONAL REGULATOR RUTR"/>
    <property type="match status" value="1"/>
</dbReference>
<evidence type="ECO:0000256" key="1">
    <source>
        <dbReference type="ARBA" id="ARBA00023015"/>
    </source>
</evidence>
<feature type="DNA-binding region" description="H-T-H motif" evidence="4">
    <location>
        <begin position="37"/>
        <end position="56"/>
    </location>
</feature>
<dbReference type="InterPro" id="IPR009057">
    <property type="entry name" value="Homeodomain-like_sf"/>
</dbReference>
<dbReference type="InterPro" id="IPR025996">
    <property type="entry name" value="MT1864/Rv1816-like_C"/>
</dbReference>
<name>A0ABN2YD81_9ACTN</name>
<evidence type="ECO:0000256" key="2">
    <source>
        <dbReference type="ARBA" id="ARBA00023125"/>
    </source>
</evidence>
<accession>A0ABN2YD81</accession>
<proteinExistence type="predicted"/>
<dbReference type="InterPro" id="IPR036271">
    <property type="entry name" value="Tet_transcr_reg_TetR-rel_C_sf"/>
</dbReference>
<dbReference type="PANTHER" id="PTHR30055:SF220">
    <property type="entry name" value="TETR-FAMILY REGULATORY PROTEIN"/>
    <property type="match status" value="1"/>
</dbReference>
<keyword evidence="1" id="KW-0805">Transcription regulation</keyword>
<keyword evidence="7" id="KW-1185">Reference proteome</keyword>
<feature type="domain" description="HTH tetR-type" evidence="5">
    <location>
        <begin position="14"/>
        <end position="74"/>
    </location>
</feature>
<dbReference type="Pfam" id="PF13305">
    <property type="entry name" value="TetR_C_33"/>
    <property type="match status" value="1"/>
</dbReference>
<gene>
    <name evidence="6" type="ORF">GCM10009802_30760</name>
</gene>
<evidence type="ECO:0000256" key="3">
    <source>
        <dbReference type="ARBA" id="ARBA00023163"/>
    </source>
</evidence>
<protein>
    <submittedName>
        <fullName evidence="6">TetR/AcrR family transcriptional regulator</fullName>
    </submittedName>
</protein>
<evidence type="ECO:0000259" key="5">
    <source>
        <dbReference type="PROSITE" id="PS50977"/>
    </source>
</evidence>
<evidence type="ECO:0000313" key="6">
    <source>
        <dbReference type="EMBL" id="GAA2125345.1"/>
    </source>
</evidence>